<evidence type="ECO:0000259" key="2">
    <source>
        <dbReference type="PROSITE" id="PS51786"/>
    </source>
</evidence>
<comment type="similarity">
    <text evidence="1">Belongs to the peptidase S16 family.</text>
</comment>
<evidence type="ECO:0000313" key="3">
    <source>
        <dbReference type="EMBL" id="QFG69165.1"/>
    </source>
</evidence>
<dbReference type="InterPro" id="IPR001478">
    <property type="entry name" value="PDZ"/>
</dbReference>
<keyword evidence="1" id="KW-0378">Hydrolase</keyword>
<dbReference type="PANTHER" id="PTHR10046">
    <property type="entry name" value="ATP DEPENDENT LON PROTEASE FAMILY MEMBER"/>
    <property type="match status" value="1"/>
</dbReference>
<evidence type="ECO:0000313" key="4">
    <source>
        <dbReference type="Proteomes" id="UP000326546"/>
    </source>
</evidence>
<dbReference type="GO" id="GO:0030163">
    <property type="term" value="P:protein catabolic process"/>
    <property type="evidence" value="ECO:0007669"/>
    <property type="project" value="InterPro"/>
</dbReference>
<dbReference type="InterPro" id="IPR020568">
    <property type="entry name" value="Ribosomal_Su5_D2-typ_SF"/>
</dbReference>
<dbReference type="KEGG" id="serw:FY030_11030"/>
<dbReference type="Pfam" id="PF13180">
    <property type="entry name" value="PDZ_2"/>
    <property type="match status" value="1"/>
</dbReference>
<dbReference type="InterPro" id="IPR027065">
    <property type="entry name" value="Lon_Prtase"/>
</dbReference>
<dbReference type="SUPFAM" id="SSF54211">
    <property type="entry name" value="Ribosomal protein S5 domain 2-like"/>
    <property type="match status" value="1"/>
</dbReference>
<feature type="active site" evidence="1">
    <location>
        <position position="196"/>
    </location>
</feature>
<dbReference type="InterPro" id="IPR008269">
    <property type="entry name" value="Lon_proteolytic"/>
</dbReference>
<keyword evidence="1" id="KW-0645">Protease</keyword>
<dbReference type="EMBL" id="CP044427">
    <property type="protein sequence ID" value="QFG69165.1"/>
    <property type="molecule type" value="Genomic_DNA"/>
</dbReference>
<dbReference type="SMART" id="SM00228">
    <property type="entry name" value="PDZ"/>
    <property type="match status" value="1"/>
</dbReference>
<dbReference type="GO" id="GO:0006508">
    <property type="term" value="P:proteolysis"/>
    <property type="evidence" value="ECO:0007669"/>
    <property type="project" value="UniProtKB-KW"/>
</dbReference>
<keyword evidence="1" id="KW-0720">Serine protease</keyword>
<dbReference type="GO" id="GO:0005524">
    <property type="term" value="F:ATP binding"/>
    <property type="evidence" value="ECO:0007669"/>
    <property type="project" value="InterPro"/>
</dbReference>
<name>A0A5J6V5X1_9MICO</name>
<dbReference type="Proteomes" id="UP000326546">
    <property type="component" value="Chromosome"/>
</dbReference>
<comment type="catalytic activity">
    <reaction evidence="1">
        <text>Hydrolysis of proteins in presence of ATP.</text>
        <dbReference type="EC" id="3.4.21.53"/>
    </reaction>
</comment>
<dbReference type="Gene3D" id="3.30.230.10">
    <property type="match status" value="1"/>
</dbReference>
<dbReference type="GO" id="GO:0004252">
    <property type="term" value="F:serine-type endopeptidase activity"/>
    <property type="evidence" value="ECO:0007669"/>
    <property type="project" value="UniProtKB-UniRule"/>
</dbReference>
<keyword evidence="4" id="KW-1185">Reference proteome</keyword>
<protein>
    <recommendedName>
        <fullName evidence="1">endopeptidase La</fullName>
        <ecNumber evidence="1">3.4.21.53</ecNumber>
    </recommendedName>
</protein>
<dbReference type="InterPro" id="IPR036034">
    <property type="entry name" value="PDZ_sf"/>
</dbReference>
<dbReference type="InterPro" id="IPR014721">
    <property type="entry name" value="Ribsml_uS5_D2-typ_fold_subgr"/>
</dbReference>
<dbReference type="AlphaFoldDB" id="A0A5J6V5X1"/>
<dbReference type="SUPFAM" id="SSF50156">
    <property type="entry name" value="PDZ domain-like"/>
    <property type="match status" value="1"/>
</dbReference>
<proteinExistence type="inferred from homology"/>
<reference evidence="3 4" key="1">
    <citation type="submission" date="2019-09" db="EMBL/GenBank/DDBJ databases">
        <title>Serinicoccus pratensis sp. nov., isolated from meadow soil.</title>
        <authorList>
            <person name="Zhang W."/>
        </authorList>
    </citation>
    <scope>NUCLEOTIDE SEQUENCE [LARGE SCALE GENOMIC DNA]</scope>
    <source>
        <strain evidence="3 4">W204</strain>
    </source>
</reference>
<feature type="domain" description="Lon proteolytic" evidence="2">
    <location>
        <begin position="188"/>
        <end position="289"/>
    </location>
</feature>
<dbReference type="EC" id="3.4.21.53" evidence="1"/>
<sequence>MQLDEELETHEDTEGHLFFTTIRLEGGPGSPLTAWEWLRAQFDPATTIVPRELVFPEDVTAEQVREQNTALMQHSQQDAAVVALRAHGVQIPEDVVVAQVMVGAPADGVLHVDDQILAVAGDEVTSTRAVQDSIQAITPGEDVELTLLREGEEVTLDVPTTRAEDTGRTIVGVYLAPRYELPYEITIDAGNVGGPSAGLMFSLAVYDKLTPGPLTDGRSVAGSGTITGTGQVGGIGGITQKMYAAQEAGVELFLSPASNCDEVVSGQPDDLVVVPVQTFEDAVDTLEQVEGVQDLSALDLPTCQAVLDDA</sequence>
<feature type="active site" evidence="1">
    <location>
        <position position="241"/>
    </location>
</feature>
<gene>
    <name evidence="3" type="ORF">FY030_11030</name>
</gene>
<dbReference type="PROSITE" id="PS51786">
    <property type="entry name" value="LON_PROTEOLYTIC"/>
    <property type="match status" value="1"/>
</dbReference>
<evidence type="ECO:0000256" key="1">
    <source>
        <dbReference type="PROSITE-ProRule" id="PRU01122"/>
    </source>
</evidence>
<dbReference type="GO" id="GO:0004176">
    <property type="term" value="F:ATP-dependent peptidase activity"/>
    <property type="evidence" value="ECO:0007669"/>
    <property type="project" value="UniProtKB-UniRule"/>
</dbReference>
<dbReference type="Gene3D" id="2.30.42.10">
    <property type="match status" value="1"/>
</dbReference>
<dbReference type="OrthoDB" id="2356897at2"/>
<accession>A0A5J6V5X1</accession>
<dbReference type="Pfam" id="PF05362">
    <property type="entry name" value="Lon_C"/>
    <property type="match status" value="1"/>
</dbReference>
<organism evidence="3 4">
    <name type="scientific">Ornithinimicrobium pratense</name>
    <dbReference type="NCBI Taxonomy" id="2593973"/>
    <lineage>
        <taxon>Bacteria</taxon>
        <taxon>Bacillati</taxon>
        <taxon>Actinomycetota</taxon>
        <taxon>Actinomycetes</taxon>
        <taxon>Micrococcales</taxon>
        <taxon>Ornithinimicrobiaceae</taxon>
        <taxon>Ornithinimicrobium</taxon>
    </lineage>
</organism>